<organism evidence="3">
    <name type="scientific">Melampsora larici-populina (strain 98AG31 / pathotype 3-4-7)</name>
    <name type="common">Poplar leaf rust fungus</name>
    <dbReference type="NCBI Taxonomy" id="747676"/>
    <lineage>
        <taxon>Eukaryota</taxon>
        <taxon>Fungi</taxon>
        <taxon>Dikarya</taxon>
        <taxon>Basidiomycota</taxon>
        <taxon>Pucciniomycotina</taxon>
        <taxon>Pucciniomycetes</taxon>
        <taxon>Pucciniales</taxon>
        <taxon>Melampsoraceae</taxon>
        <taxon>Melampsora</taxon>
    </lineage>
</organism>
<dbReference type="VEuPathDB" id="FungiDB:MELLADRAFT_62214"/>
<keyword evidence="3" id="KW-1185">Reference proteome</keyword>
<name>F4RI13_MELLP</name>
<dbReference type="Proteomes" id="UP000001072">
    <property type="component" value="Unassembled WGS sequence"/>
</dbReference>
<dbReference type="AlphaFoldDB" id="F4RI13"/>
<dbReference type="InParanoid" id="F4RI13"/>
<dbReference type="RefSeq" id="XP_007408681.1">
    <property type="nucleotide sequence ID" value="XM_007408619.1"/>
</dbReference>
<proteinExistence type="predicted"/>
<reference evidence="3" key="1">
    <citation type="journal article" date="2011" name="Proc. Natl. Acad. Sci. U.S.A.">
        <title>Obligate biotrophy features unraveled by the genomic analysis of rust fungi.</title>
        <authorList>
            <person name="Duplessis S."/>
            <person name="Cuomo C.A."/>
            <person name="Lin Y.-C."/>
            <person name="Aerts A."/>
            <person name="Tisserant E."/>
            <person name="Veneault-Fourrey C."/>
            <person name="Joly D.L."/>
            <person name="Hacquard S."/>
            <person name="Amselem J."/>
            <person name="Cantarel B.L."/>
            <person name="Chiu R."/>
            <person name="Coutinho P.M."/>
            <person name="Feau N."/>
            <person name="Field M."/>
            <person name="Frey P."/>
            <person name="Gelhaye E."/>
            <person name="Goldberg J."/>
            <person name="Grabherr M.G."/>
            <person name="Kodira C.D."/>
            <person name="Kohler A."/>
            <person name="Kuees U."/>
            <person name="Lindquist E.A."/>
            <person name="Lucas S.M."/>
            <person name="Mago R."/>
            <person name="Mauceli E."/>
            <person name="Morin E."/>
            <person name="Murat C."/>
            <person name="Pangilinan J.L."/>
            <person name="Park R."/>
            <person name="Pearson M."/>
            <person name="Quesneville H."/>
            <person name="Rouhier N."/>
            <person name="Sakthikumar S."/>
            <person name="Salamov A.A."/>
            <person name="Schmutz J."/>
            <person name="Selles B."/>
            <person name="Shapiro H."/>
            <person name="Tanguay P."/>
            <person name="Tuskan G.A."/>
            <person name="Henrissat B."/>
            <person name="Van de Peer Y."/>
            <person name="Rouze P."/>
            <person name="Ellis J.G."/>
            <person name="Dodds P.N."/>
            <person name="Schein J.E."/>
            <person name="Zhong S."/>
            <person name="Hamelin R.C."/>
            <person name="Grigoriev I.V."/>
            <person name="Szabo L.J."/>
            <person name="Martin F."/>
        </authorList>
    </citation>
    <scope>NUCLEOTIDE SEQUENCE [LARGE SCALE GENOMIC DNA]</scope>
    <source>
        <strain evidence="3">98AG31 / pathotype 3-4-7</strain>
    </source>
</reference>
<dbReference type="KEGG" id="mlr:MELLADRAFT_62214"/>
<gene>
    <name evidence="2" type="ORF">MELLADRAFT_62214</name>
</gene>
<feature type="compositionally biased region" description="Acidic residues" evidence="1">
    <location>
        <begin position="14"/>
        <end position="78"/>
    </location>
</feature>
<feature type="region of interest" description="Disordered" evidence="1">
    <location>
        <begin position="1"/>
        <end position="78"/>
    </location>
</feature>
<sequence length="166" mass="19694">MYWHAWLNMRGDFEDTPQEDDEDTTQEDETDGCEEDEFEDKTQEDETDGCEEDDFEDKTQEDDMVDWGDEFEDKTQEDDTGLRLMLVMMIMRGRFEIEIEDWRIDEGTRDQVEGRVNLAELEDTIDQMETEGTSCWVEVDSKDESTVRSYYHYSDESMAAVQHWGN</sequence>
<accession>F4RI13</accession>
<dbReference type="HOGENOM" id="CLU_1603098_0_0_1"/>
<dbReference type="EMBL" id="GL883102">
    <property type="protein sequence ID" value="EGG07916.1"/>
    <property type="molecule type" value="Genomic_DNA"/>
</dbReference>
<evidence type="ECO:0000313" key="2">
    <source>
        <dbReference type="EMBL" id="EGG07916.1"/>
    </source>
</evidence>
<evidence type="ECO:0000256" key="1">
    <source>
        <dbReference type="SAM" id="MobiDB-lite"/>
    </source>
</evidence>
<evidence type="ECO:0000313" key="3">
    <source>
        <dbReference type="Proteomes" id="UP000001072"/>
    </source>
</evidence>
<protein>
    <submittedName>
        <fullName evidence="2">Uncharacterized protein</fullName>
    </submittedName>
</protein>
<dbReference type="GeneID" id="18929865"/>